<accession>A0A5B7D5K5</accession>
<gene>
    <name evidence="2" type="ORF">E2C01_008686</name>
</gene>
<reference evidence="2 3" key="1">
    <citation type="submission" date="2019-05" db="EMBL/GenBank/DDBJ databases">
        <title>Another draft genome of Portunus trituberculatus and its Hox gene families provides insights of decapod evolution.</title>
        <authorList>
            <person name="Jeong J.-H."/>
            <person name="Song I."/>
            <person name="Kim S."/>
            <person name="Choi T."/>
            <person name="Kim D."/>
            <person name="Ryu S."/>
            <person name="Kim W."/>
        </authorList>
    </citation>
    <scope>NUCLEOTIDE SEQUENCE [LARGE SCALE GENOMIC DNA]</scope>
    <source>
        <tissue evidence="2">Muscle</tissue>
    </source>
</reference>
<feature type="compositionally biased region" description="Polar residues" evidence="1">
    <location>
        <begin position="16"/>
        <end position="26"/>
    </location>
</feature>
<evidence type="ECO:0000313" key="3">
    <source>
        <dbReference type="Proteomes" id="UP000324222"/>
    </source>
</evidence>
<protein>
    <submittedName>
        <fullName evidence="2">Uncharacterized protein</fullName>
    </submittedName>
</protein>
<name>A0A5B7D5K5_PORTR</name>
<dbReference type="AlphaFoldDB" id="A0A5B7D5K5"/>
<evidence type="ECO:0000256" key="1">
    <source>
        <dbReference type="SAM" id="MobiDB-lite"/>
    </source>
</evidence>
<comment type="caution">
    <text evidence="2">The sequence shown here is derived from an EMBL/GenBank/DDBJ whole genome shotgun (WGS) entry which is preliminary data.</text>
</comment>
<dbReference type="EMBL" id="VSRR010000461">
    <property type="protein sequence ID" value="MPC15883.1"/>
    <property type="molecule type" value="Genomic_DNA"/>
</dbReference>
<proteinExistence type="predicted"/>
<feature type="compositionally biased region" description="Basic and acidic residues" evidence="1">
    <location>
        <begin position="99"/>
        <end position="110"/>
    </location>
</feature>
<keyword evidence="3" id="KW-1185">Reference proteome</keyword>
<feature type="region of interest" description="Disordered" evidence="1">
    <location>
        <begin position="1"/>
        <end position="29"/>
    </location>
</feature>
<organism evidence="2 3">
    <name type="scientific">Portunus trituberculatus</name>
    <name type="common">Swimming crab</name>
    <name type="synonym">Neptunus trituberculatus</name>
    <dbReference type="NCBI Taxonomy" id="210409"/>
    <lineage>
        <taxon>Eukaryota</taxon>
        <taxon>Metazoa</taxon>
        <taxon>Ecdysozoa</taxon>
        <taxon>Arthropoda</taxon>
        <taxon>Crustacea</taxon>
        <taxon>Multicrustacea</taxon>
        <taxon>Malacostraca</taxon>
        <taxon>Eumalacostraca</taxon>
        <taxon>Eucarida</taxon>
        <taxon>Decapoda</taxon>
        <taxon>Pleocyemata</taxon>
        <taxon>Brachyura</taxon>
        <taxon>Eubrachyura</taxon>
        <taxon>Portunoidea</taxon>
        <taxon>Portunidae</taxon>
        <taxon>Portuninae</taxon>
        <taxon>Portunus</taxon>
    </lineage>
</organism>
<evidence type="ECO:0000313" key="2">
    <source>
        <dbReference type="EMBL" id="MPC15883.1"/>
    </source>
</evidence>
<feature type="region of interest" description="Disordered" evidence="1">
    <location>
        <begin position="45"/>
        <end position="68"/>
    </location>
</feature>
<feature type="region of interest" description="Disordered" evidence="1">
    <location>
        <begin position="91"/>
        <end position="110"/>
    </location>
</feature>
<feature type="compositionally biased region" description="Basic residues" evidence="1">
    <location>
        <begin position="55"/>
        <end position="68"/>
    </location>
</feature>
<sequence length="110" mass="12361">MAPETIPSRTLLPRGQESSGTHSGQVSAGRLWETRLAVSEWRAAPRVGNYGPGKPRTRHHSKDCYRQRHQIRATTRVCRESSPQLIAFEACRHSPGRNKPFDDASTKPSR</sequence>
<dbReference type="Proteomes" id="UP000324222">
    <property type="component" value="Unassembled WGS sequence"/>
</dbReference>